<dbReference type="GO" id="GO:0003677">
    <property type="term" value="F:DNA binding"/>
    <property type="evidence" value="ECO:0007669"/>
    <property type="project" value="InterPro"/>
</dbReference>
<dbReference type="GO" id="GO:0008270">
    <property type="term" value="F:zinc ion binding"/>
    <property type="evidence" value="ECO:0007669"/>
    <property type="project" value="InterPro"/>
</dbReference>
<name>A0A5N7ALM2_9EURO</name>
<dbReference type="CDD" id="cd12148">
    <property type="entry name" value="fungal_TF_MHR"/>
    <property type="match status" value="1"/>
</dbReference>
<keyword evidence="3" id="KW-0539">Nucleus</keyword>
<dbReference type="GeneID" id="43655838"/>
<organism evidence="5 6">
    <name type="scientific">Aspergillus caelatus</name>
    <dbReference type="NCBI Taxonomy" id="61420"/>
    <lineage>
        <taxon>Eukaryota</taxon>
        <taxon>Fungi</taxon>
        <taxon>Dikarya</taxon>
        <taxon>Ascomycota</taxon>
        <taxon>Pezizomycotina</taxon>
        <taxon>Eurotiomycetes</taxon>
        <taxon>Eurotiomycetidae</taxon>
        <taxon>Eurotiales</taxon>
        <taxon>Aspergillaceae</taxon>
        <taxon>Aspergillus</taxon>
        <taxon>Aspergillus subgen. Circumdati</taxon>
    </lineage>
</organism>
<dbReference type="RefSeq" id="XP_031933895.1">
    <property type="nucleotide sequence ID" value="XM_032071392.1"/>
</dbReference>
<protein>
    <recommendedName>
        <fullName evidence="4">Xylanolytic transcriptional activator regulatory domain-containing protein</fullName>
    </recommendedName>
</protein>
<proteinExistence type="predicted"/>
<evidence type="ECO:0000256" key="3">
    <source>
        <dbReference type="ARBA" id="ARBA00023242"/>
    </source>
</evidence>
<evidence type="ECO:0000256" key="2">
    <source>
        <dbReference type="ARBA" id="ARBA00023163"/>
    </source>
</evidence>
<dbReference type="AlphaFoldDB" id="A0A5N7ALM2"/>
<keyword evidence="2" id="KW-0804">Transcription</keyword>
<feature type="domain" description="Xylanolytic transcriptional activator regulatory" evidence="4">
    <location>
        <begin position="186"/>
        <end position="350"/>
    </location>
</feature>
<dbReference type="Proteomes" id="UP000326268">
    <property type="component" value="Unassembled WGS sequence"/>
</dbReference>
<dbReference type="PANTHER" id="PTHR47785">
    <property type="entry name" value="ZN(II)2CYS6 TRANSCRIPTION FACTOR (EUROFUNG)-RELATED-RELATED"/>
    <property type="match status" value="1"/>
</dbReference>
<evidence type="ECO:0000259" key="4">
    <source>
        <dbReference type="Pfam" id="PF04082"/>
    </source>
</evidence>
<dbReference type="Pfam" id="PF04082">
    <property type="entry name" value="Fungal_trans"/>
    <property type="match status" value="1"/>
</dbReference>
<evidence type="ECO:0000313" key="5">
    <source>
        <dbReference type="EMBL" id="KAE8370814.1"/>
    </source>
</evidence>
<dbReference type="GO" id="GO:0006351">
    <property type="term" value="P:DNA-templated transcription"/>
    <property type="evidence" value="ECO:0007669"/>
    <property type="project" value="InterPro"/>
</dbReference>
<dbReference type="EMBL" id="ML737563">
    <property type="protein sequence ID" value="KAE8370814.1"/>
    <property type="molecule type" value="Genomic_DNA"/>
</dbReference>
<dbReference type="InterPro" id="IPR053181">
    <property type="entry name" value="EcdB-like_regulator"/>
</dbReference>
<gene>
    <name evidence="5" type="ORF">BDV27DRAFT_151667</name>
</gene>
<dbReference type="OrthoDB" id="4685598at2759"/>
<sequence>MVLIVSIKSLRGIATQFHAQDHLQRNAEPFDRPRDTPTEILDRLSQLETLLGQQKDTITELSARIAPIYTQTGYSTNCCVASSLPLHAPHSFNPSDHARVHTASTSSTPRRVSYNDEEPLIIPLGHNTPTTSLFGLSRVKSLIGEYQQDLFMQLESEQELALSMKGPQQNHWGSQPQPQITYQFVDHFFMRVHPYFPIIKHQYFLKVYGAFLVTPQTSNASMLLCLVVFALGKISSHSDGWLDIESEIDLNGMEYFLPAYNHLISAWVSSFSIDLCLPLALFYASIYLRYLGRPLQAWKFIHMASTSVQIMFSRLVHLDATPSEDRAILLRLAWGCYILECDDLAEFHLPRSGIEVFIDRLPFPSFTEPNHKISYVFLARCSVRRLLNRVHAAIYSTNEHRVFNASFPAPTPHQASEFLCISVAPSEIVLIELTRQLEVWFGSIPELVRPDLHSSFFHDPLDTVICALYYAAKHIICRPCVIYAASTEYQHLPDYVVANCKHCIEACRQFVHMTSSFLKKRTPGAWLGIQALFAAILTLSVSKCTPSIEEFVPDFYDLIQQAIQVVEVWADYCAHNLANWGSPEEAFSISCHLSPAWEQLPIEMGVMAFGSPLKAWMRLFATHKPAVAWLSFDRTSEFRTEGIRKVLPKTSVWAQLGSVLAALDIAKVCHPDA</sequence>
<evidence type="ECO:0000313" key="6">
    <source>
        <dbReference type="Proteomes" id="UP000326268"/>
    </source>
</evidence>
<dbReference type="InterPro" id="IPR007219">
    <property type="entry name" value="XnlR_reg_dom"/>
</dbReference>
<reference evidence="5 6" key="1">
    <citation type="submission" date="2019-04" db="EMBL/GenBank/DDBJ databases">
        <title>Friends and foes A comparative genomics studyof 23 Aspergillus species from section Flavi.</title>
        <authorList>
            <consortium name="DOE Joint Genome Institute"/>
            <person name="Kjaerbolling I."/>
            <person name="Vesth T."/>
            <person name="Frisvad J.C."/>
            <person name="Nybo J.L."/>
            <person name="Theobald S."/>
            <person name="Kildgaard S."/>
            <person name="Isbrandt T."/>
            <person name="Kuo A."/>
            <person name="Sato A."/>
            <person name="Lyhne E.K."/>
            <person name="Kogle M.E."/>
            <person name="Wiebenga A."/>
            <person name="Kun R.S."/>
            <person name="Lubbers R.J."/>
            <person name="Makela M.R."/>
            <person name="Barry K."/>
            <person name="Chovatia M."/>
            <person name="Clum A."/>
            <person name="Daum C."/>
            <person name="Haridas S."/>
            <person name="He G."/>
            <person name="LaButti K."/>
            <person name="Lipzen A."/>
            <person name="Mondo S."/>
            <person name="Riley R."/>
            <person name="Salamov A."/>
            <person name="Simmons B.A."/>
            <person name="Magnuson J.K."/>
            <person name="Henrissat B."/>
            <person name="Mortensen U.H."/>
            <person name="Larsen T.O."/>
            <person name="Devries R.P."/>
            <person name="Grigoriev I.V."/>
            <person name="Machida M."/>
            <person name="Baker S.E."/>
            <person name="Andersen M.R."/>
        </authorList>
    </citation>
    <scope>NUCLEOTIDE SEQUENCE [LARGE SCALE GENOMIC DNA]</scope>
    <source>
        <strain evidence="5 6">CBS 763.97</strain>
    </source>
</reference>
<keyword evidence="1" id="KW-0805">Transcription regulation</keyword>
<accession>A0A5N7ALM2</accession>
<keyword evidence="6" id="KW-1185">Reference proteome</keyword>
<evidence type="ECO:0000256" key="1">
    <source>
        <dbReference type="ARBA" id="ARBA00023015"/>
    </source>
</evidence>